<feature type="non-terminal residue" evidence="1">
    <location>
        <position position="1"/>
    </location>
</feature>
<name>X1V6H1_9ZZZZ</name>
<comment type="caution">
    <text evidence="1">The sequence shown here is derived from an EMBL/GenBank/DDBJ whole genome shotgun (WGS) entry which is preliminary data.</text>
</comment>
<proteinExistence type="predicted"/>
<dbReference type="PANTHER" id="PTHR36932">
    <property type="entry name" value="CAPSULAR POLYSACCHARIDE BIOSYNTHESIS PROTEIN"/>
    <property type="match status" value="1"/>
</dbReference>
<sequence>PLLKEITGRISDMIIGSGGKYVSGQFFINFFRFKPWIKQFQVRQDINRNITISIVLETEPEESELEAVRTIIREQLGEEIKVDILFVSSINSAKSGKYRFTISEAPSPF</sequence>
<reference evidence="1" key="1">
    <citation type="journal article" date="2014" name="Front. Microbiol.">
        <title>High frequency of phylogenetically diverse reductive dehalogenase-homologous genes in deep subseafloor sedimentary metagenomes.</title>
        <authorList>
            <person name="Kawai M."/>
            <person name="Futagami T."/>
            <person name="Toyoda A."/>
            <person name="Takaki Y."/>
            <person name="Nishi S."/>
            <person name="Hori S."/>
            <person name="Arai W."/>
            <person name="Tsubouchi T."/>
            <person name="Morono Y."/>
            <person name="Uchiyama I."/>
            <person name="Ito T."/>
            <person name="Fujiyama A."/>
            <person name="Inagaki F."/>
            <person name="Takami H."/>
        </authorList>
    </citation>
    <scope>NUCLEOTIDE SEQUENCE</scope>
    <source>
        <strain evidence="1">Expedition CK06-06</strain>
    </source>
</reference>
<protein>
    <submittedName>
        <fullName evidence="1">Uncharacterized protein</fullName>
    </submittedName>
</protein>
<dbReference type="AlphaFoldDB" id="X1V6H1"/>
<dbReference type="PANTHER" id="PTHR36932:SF1">
    <property type="entry name" value="CAPSULAR POLYSACCHARIDE BIOSYNTHESIS PROTEIN"/>
    <property type="match status" value="1"/>
</dbReference>
<evidence type="ECO:0000313" key="1">
    <source>
        <dbReference type="EMBL" id="GAJ00370.1"/>
    </source>
</evidence>
<gene>
    <name evidence="1" type="ORF">S12H4_35656</name>
</gene>
<dbReference type="InterPro" id="IPR053158">
    <property type="entry name" value="CapK_Type1_Caps_Biosynth"/>
</dbReference>
<accession>X1V6H1</accession>
<dbReference type="EMBL" id="BARW01021192">
    <property type="protein sequence ID" value="GAJ00370.1"/>
    <property type="molecule type" value="Genomic_DNA"/>
</dbReference>
<organism evidence="1">
    <name type="scientific">marine sediment metagenome</name>
    <dbReference type="NCBI Taxonomy" id="412755"/>
    <lineage>
        <taxon>unclassified sequences</taxon>
        <taxon>metagenomes</taxon>
        <taxon>ecological metagenomes</taxon>
    </lineage>
</organism>